<dbReference type="HAMAP" id="MF_00378">
    <property type="entry name" value="Exonuc_7_L"/>
    <property type="match status" value="1"/>
</dbReference>
<dbReference type="NCBIfam" id="TIGR00237">
    <property type="entry name" value="xseA"/>
    <property type="match status" value="1"/>
</dbReference>
<dbReference type="InterPro" id="IPR025824">
    <property type="entry name" value="OB-fold_nuc-bd_dom"/>
</dbReference>
<dbReference type="Proteomes" id="UP000323144">
    <property type="component" value="Chromosome"/>
</dbReference>
<dbReference type="GO" id="GO:0005737">
    <property type="term" value="C:cytoplasm"/>
    <property type="evidence" value="ECO:0007669"/>
    <property type="project" value="UniProtKB-SubCell"/>
</dbReference>
<dbReference type="KEGG" id="schi:SCHIN_v1c06800"/>
<comment type="catalytic activity">
    <reaction evidence="5 6">
        <text>Exonucleolytic cleavage in either 5'- to 3'- or 3'- to 5'-direction to yield nucleoside 5'-phosphates.</text>
        <dbReference type="EC" id="3.1.11.6"/>
    </reaction>
</comment>
<evidence type="ECO:0000259" key="8">
    <source>
        <dbReference type="Pfam" id="PF13742"/>
    </source>
</evidence>
<dbReference type="Pfam" id="PF02601">
    <property type="entry name" value="Exonuc_VII_L"/>
    <property type="match status" value="1"/>
</dbReference>
<evidence type="ECO:0000256" key="2">
    <source>
        <dbReference type="ARBA" id="ARBA00022722"/>
    </source>
</evidence>
<evidence type="ECO:0000313" key="10">
    <source>
        <dbReference type="Proteomes" id="UP000323144"/>
    </source>
</evidence>
<name>A0A5B9Y6I8_9MOLU</name>
<keyword evidence="2 5" id="KW-0540">Nuclease</keyword>
<dbReference type="GO" id="GO:0009318">
    <property type="term" value="C:exodeoxyribonuclease VII complex"/>
    <property type="evidence" value="ECO:0007669"/>
    <property type="project" value="UniProtKB-UniRule"/>
</dbReference>
<dbReference type="AlphaFoldDB" id="A0A5B9Y6I8"/>
<gene>
    <name evidence="5 9" type="primary">xseA</name>
    <name evidence="9" type="ORF">SCHIN_v1c06800</name>
</gene>
<accession>A0A5B9Y6I8</accession>
<comment type="subunit">
    <text evidence="5">Heterooligomer composed of large and small subunits.</text>
</comment>
<dbReference type="EMBL" id="CP043026">
    <property type="protein sequence ID" value="QEH61877.1"/>
    <property type="molecule type" value="Genomic_DNA"/>
</dbReference>
<evidence type="ECO:0000256" key="1">
    <source>
        <dbReference type="ARBA" id="ARBA00022490"/>
    </source>
</evidence>
<keyword evidence="1 5" id="KW-0963">Cytoplasm</keyword>
<dbReference type="RefSeq" id="WP_243745728.1">
    <property type="nucleotide sequence ID" value="NZ_CP043026.1"/>
</dbReference>
<dbReference type="GO" id="GO:0003676">
    <property type="term" value="F:nucleic acid binding"/>
    <property type="evidence" value="ECO:0007669"/>
    <property type="project" value="InterPro"/>
</dbReference>
<feature type="domain" description="Exonuclease VII large subunit C-terminal" evidence="7">
    <location>
        <begin position="122"/>
        <end position="412"/>
    </location>
</feature>
<dbReference type="Gene3D" id="1.20.120.20">
    <property type="entry name" value="Apolipoprotein"/>
    <property type="match status" value="1"/>
</dbReference>
<comment type="similarity">
    <text evidence="5 6">Belongs to the XseA family.</text>
</comment>
<evidence type="ECO:0000256" key="3">
    <source>
        <dbReference type="ARBA" id="ARBA00022801"/>
    </source>
</evidence>
<dbReference type="PANTHER" id="PTHR30008">
    <property type="entry name" value="EXODEOXYRIBONUCLEASE 7 LARGE SUBUNIT"/>
    <property type="match status" value="1"/>
</dbReference>
<keyword evidence="10" id="KW-1185">Reference proteome</keyword>
<keyword evidence="4 5" id="KW-0269">Exonuclease</keyword>
<comment type="function">
    <text evidence="5">Bidirectionally degrades single-stranded DNA into large acid-insoluble oligonucleotides, which are then degraded further into small acid-soluble oligonucleotides.</text>
</comment>
<evidence type="ECO:0000259" key="7">
    <source>
        <dbReference type="Pfam" id="PF02601"/>
    </source>
</evidence>
<evidence type="ECO:0000313" key="9">
    <source>
        <dbReference type="EMBL" id="QEH61877.1"/>
    </source>
</evidence>
<dbReference type="GO" id="GO:0008855">
    <property type="term" value="F:exodeoxyribonuclease VII activity"/>
    <property type="evidence" value="ECO:0007669"/>
    <property type="project" value="UniProtKB-UniRule"/>
</dbReference>
<protein>
    <recommendedName>
        <fullName evidence="5">Exodeoxyribonuclease 7 large subunit</fullName>
        <ecNumber evidence="5">3.1.11.6</ecNumber>
    </recommendedName>
    <alternativeName>
        <fullName evidence="5">Exodeoxyribonuclease VII large subunit</fullName>
        <shortName evidence="5">Exonuclease VII large subunit</shortName>
    </alternativeName>
</protein>
<reference evidence="9 10" key="1">
    <citation type="submission" date="2019-08" db="EMBL/GenBank/DDBJ databases">
        <title>Complete genome sequence of Spiroplasma chinense CCH (DSM 19755).</title>
        <authorList>
            <person name="Shen H.-Y."/>
            <person name="Lin Y.-C."/>
            <person name="Chou L."/>
            <person name="Kuo C.-H."/>
        </authorList>
    </citation>
    <scope>NUCLEOTIDE SEQUENCE [LARGE SCALE GENOMIC DNA]</scope>
    <source>
        <strain evidence="9 10">CCH</strain>
    </source>
</reference>
<sequence>MFLKVGELNSHLKEFLEGAGQFKNINIKGEIANLTLNRSGHIYFSLKDNEGKIDCAIWKSNAHKFINLNPSEGTEIIATGSLSFYKPSGKITFTIVDIKIDGVGELNLLYEKRKNELQAKGWFDQEFKKPIPKFPNNIGIVTAATGDAVRDLITTIKRRYPISNIFLFPTLVQGDEAKFDIAKKIKKANQFNPPLDTLIVGRGGGSYEDLWSFNEMEVLEAVRDSNIPIISGVGHEPDYTLIDFVADKRASTPTAAGEAATPDVLNLINALNSKQQEFSKTILTKTSHLRMQFENSIHALYNNLQNKFKNLKISFKTEVEKLSSSFDNKINVIKKHLKTDLTSLHSSLKTKLELYKREVKMLDEKLEILDPRKPLEKGFAIIKQNNKIVFSINDVDKNNNVIAQLKDGQIDMNIIDLIKEEE</sequence>
<evidence type="ECO:0000256" key="6">
    <source>
        <dbReference type="RuleBase" id="RU004355"/>
    </source>
</evidence>
<evidence type="ECO:0000256" key="4">
    <source>
        <dbReference type="ARBA" id="ARBA00022839"/>
    </source>
</evidence>
<dbReference type="CDD" id="cd04489">
    <property type="entry name" value="ExoVII_LU_OBF"/>
    <property type="match status" value="1"/>
</dbReference>
<comment type="subcellular location">
    <subcellularLocation>
        <location evidence="5 6">Cytoplasm</location>
    </subcellularLocation>
</comment>
<evidence type="ECO:0000256" key="5">
    <source>
        <dbReference type="HAMAP-Rule" id="MF_00378"/>
    </source>
</evidence>
<dbReference type="EC" id="3.1.11.6" evidence="5"/>
<dbReference type="Pfam" id="PF13742">
    <property type="entry name" value="tRNA_anti_2"/>
    <property type="match status" value="1"/>
</dbReference>
<dbReference type="InterPro" id="IPR003753">
    <property type="entry name" value="Exonuc_VII_L"/>
</dbReference>
<dbReference type="GO" id="GO:0006308">
    <property type="term" value="P:DNA catabolic process"/>
    <property type="evidence" value="ECO:0007669"/>
    <property type="project" value="UniProtKB-UniRule"/>
</dbReference>
<keyword evidence="3 5" id="KW-0378">Hydrolase</keyword>
<organism evidence="9 10">
    <name type="scientific">Spiroplasma chinense</name>
    <dbReference type="NCBI Taxonomy" id="216932"/>
    <lineage>
        <taxon>Bacteria</taxon>
        <taxon>Bacillati</taxon>
        <taxon>Mycoplasmatota</taxon>
        <taxon>Mollicutes</taxon>
        <taxon>Entomoplasmatales</taxon>
        <taxon>Spiroplasmataceae</taxon>
        <taxon>Spiroplasma</taxon>
    </lineage>
</organism>
<dbReference type="InterPro" id="IPR020579">
    <property type="entry name" value="Exonuc_VII_lsu_C"/>
</dbReference>
<proteinExistence type="inferred from homology"/>
<dbReference type="PANTHER" id="PTHR30008:SF0">
    <property type="entry name" value="EXODEOXYRIBONUCLEASE 7 LARGE SUBUNIT"/>
    <property type="match status" value="1"/>
</dbReference>
<feature type="domain" description="OB-fold nucleic acid binding" evidence="8">
    <location>
        <begin position="3"/>
        <end position="98"/>
    </location>
</feature>